<dbReference type="InterPro" id="IPR003593">
    <property type="entry name" value="AAA+_ATPase"/>
</dbReference>
<dbReference type="PROSITE" id="PS50893">
    <property type="entry name" value="ABC_TRANSPORTER_2"/>
    <property type="match status" value="1"/>
</dbReference>
<evidence type="ECO:0000256" key="1">
    <source>
        <dbReference type="ARBA" id="ARBA00004202"/>
    </source>
</evidence>
<dbReference type="SUPFAM" id="SSF52540">
    <property type="entry name" value="P-loop containing nucleoside triphosphate hydrolases"/>
    <property type="match status" value="1"/>
</dbReference>
<feature type="non-terminal residue" evidence="8">
    <location>
        <position position="268"/>
    </location>
</feature>
<keyword evidence="3" id="KW-1003">Cell membrane</keyword>
<organism evidence="8 9">
    <name type="scientific">Sphagnum jensenii</name>
    <dbReference type="NCBI Taxonomy" id="128206"/>
    <lineage>
        <taxon>Eukaryota</taxon>
        <taxon>Viridiplantae</taxon>
        <taxon>Streptophyta</taxon>
        <taxon>Embryophyta</taxon>
        <taxon>Bryophyta</taxon>
        <taxon>Sphagnophytina</taxon>
        <taxon>Sphagnopsida</taxon>
        <taxon>Sphagnales</taxon>
        <taxon>Sphagnaceae</taxon>
        <taxon>Sphagnum</taxon>
    </lineage>
</organism>
<accession>A0ABP0VCU4</accession>
<evidence type="ECO:0000256" key="5">
    <source>
        <dbReference type="ARBA" id="ARBA00022840"/>
    </source>
</evidence>
<evidence type="ECO:0000256" key="6">
    <source>
        <dbReference type="ARBA" id="ARBA00023136"/>
    </source>
</evidence>
<dbReference type="Proteomes" id="UP001497444">
    <property type="component" value="Unassembled WGS sequence"/>
</dbReference>
<dbReference type="InterPro" id="IPR027417">
    <property type="entry name" value="P-loop_NTPase"/>
</dbReference>
<keyword evidence="9" id="KW-1185">Reference proteome</keyword>
<keyword evidence="6" id="KW-0472">Membrane</keyword>
<dbReference type="Gene3D" id="3.40.50.300">
    <property type="entry name" value="P-loop containing nucleotide triphosphate hydrolases"/>
    <property type="match status" value="1"/>
</dbReference>
<evidence type="ECO:0000256" key="2">
    <source>
        <dbReference type="ARBA" id="ARBA00022448"/>
    </source>
</evidence>
<comment type="subcellular location">
    <subcellularLocation>
        <location evidence="1">Cell membrane</location>
        <topology evidence="1">Peripheral membrane protein</topology>
    </subcellularLocation>
</comment>
<dbReference type="InterPro" id="IPR017871">
    <property type="entry name" value="ABC_transporter-like_CS"/>
</dbReference>
<dbReference type="Pfam" id="PF00005">
    <property type="entry name" value="ABC_tran"/>
    <property type="match status" value="1"/>
</dbReference>
<dbReference type="SMART" id="SM00382">
    <property type="entry name" value="AAA"/>
    <property type="match status" value="1"/>
</dbReference>
<dbReference type="PANTHER" id="PTHR43297">
    <property type="entry name" value="OLIGOPEPTIDE TRANSPORT ATP-BINDING PROTEIN APPD"/>
    <property type="match status" value="1"/>
</dbReference>
<protein>
    <recommendedName>
        <fullName evidence="7">ABC transporter domain-containing protein</fullName>
    </recommendedName>
</protein>
<feature type="domain" description="ABC transporter" evidence="7">
    <location>
        <begin position="2"/>
        <end position="250"/>
    </location>
</feature>
<dbReference type="PROSITE" id="PS00211">
    <property type="entry name" value="ABC_TRANSPORTER_1"/>
    <property type="match status" value="1"/>
</dbReference>
<keyword evidence="2" id="KW-0813">Transport</keyword>
<reference evidence="8" key="1">
    <citation type="submission" date="2024-02" db="EMBL/GenBank/DDBJ databases">
        <authorList>
            <consortium name="ELIXIR-Norway"/>
            <consortium name="Elixir Norway"/>
        </authorList>
    </citation>
    <scope>NUCLEOTIDE SEQUENCE</scope>
</reference>
<dbReference type="Pfam" id="PF08352">
    <property type="entry name" value="oligo_HPY"/>
    <property type="match status" value="1"/>
</dbReference>
<evidence type="ECO:0000259" key="7">
    <source>
        <dbReference type="PROSITE" id="PS50893"/>
    </source>
</evidence>
<dbReference type="EMBL" id="CAXAQS010000536">
    <property type="protein sequence ID" value="CAK9251972.1"/>
    <property type="molecule type" value="Genomic_DNA"/>
</dbReference>
<dbReference type="InterPro" id="IPR013563">
    <property type="entry name" value="Oligopep_ABC_C"/>
</dbReference>
<name>A0ABP0VCU4_9BRYO</name>
<evidence type="ECO:0000313" key="8">
    <source>
        <dbReference type="EMBL" id="CAK9251972.1"/>
    </source>
</evidence>
<sequence length="268" mass="29768">ILEVRHLTTSFSTPEGRIHAVDDVSFNAYAGRTLGIVGESGCGKSVTCLSVMRLIPNKVVQGEILYNGQDLLQLDSKEMRLIRGNEIAMVFQEPMTALNPVLSIGDQLSEGIVLHRKISKRQARDEVIELLKWVKIQFPEKRIHDFPHQLSGGMRQRVLIAMALSCSPQILIADEPTAALDVTIQAQILDLFKELQEKLGMALILITHDLGVVAEIADEVMVMYAGRLVEQGSVEDLFQRPQMPYTRALLKSTPLNHARGRLEAIPGI</sequence>
<evidence type="ECO:0000256" key="4">
    <source>
        <dbReference type="ARBA" id="ARBA00022741"/>
    </source>
</evidence>
<dbReference type="CDD" id="cd03257">
    <property type="entry name" value="ABC_NikE_OppD_transporters"/>
    <property type="match status" value="1"/>
</dbReference>
<comment type="caution">
    <text evidence="8">The sequence shown here is derived from an EMBL/GenBank/DDBJ whole genome shotgun (WGS) entry which is preliminary data.</text>
</comment>
<feature type="non-terminal residue" evidence="8">
    <location>
        <position position="1"/>
    </location>
</feature>
<keyword evidence="4" id="KW-0547">Nucleotide-binding</keyword>
<evidence type="ECO:0000313" key="9">
    <source>
        <dbReference type="Proteomes" id="UP001497444"/>
    </source>
</evidence>
<dbReference type="InterPro" id="IPR050388">
    <property type="entry name" value="ABC_Ni/Peptide_Import"/>
</dbReference>
<evidence type="ECO:0000256" key="3">
    <source>
        <dbReference type="ARBA" id="ARBA00022475"/>
    </source>
</evidence>
<proteinExistence type="predicted"/>
<keyword evidence="5" id="KW-0067">ATP-binding</keyword>
<dbReference type="PANTHER" id="PTHR43297:SF2">
    <property type="entry name" value="DIPEPTIDE TRANSPORT ATP-BINDING PROTEIN DPPD"/>
    <property type="match status" value="1"/>
</dbReference>
<dbReference type="InterPro" id="IPR003439">
    <property type="entry name" value="ABC_transporter-like_ATP-bd"/>
</dbReference>
<gene>
    <name evidence="8" type="ORF">CSSPJE1EN1_LOCUS27350</name>
</gene>